<name>A0ABP4YPT3_9ACTN</name>
<keyword evidence="3" id="KW-1185">Reference proteome</keyword>
<evidence type="ECO:0000256" key="1">
    <source>
        <dbReference type="SAM" id="MobiDB-lite"/>
    </source>
</evidence>
<reference evidence="3" key="1">
    <citation type="journal article" date="2019" name="Int. J. Syst. Evol. Microbiol.">
        <title>The Global Catalogue of Microorganisms (GCM) 10K type strain sequencing project: providing services to taxonomists for standard genome sequencing and annotation.</title>
        <authorList>
            <consortium name="The Broad Institute Genomics Platform"/>
            <consortium name="The Broad Institute Genome Sequencing Center for Infectious Disease"/>
            <person name="Wu L."/>
            <person name="Ma J."/>
        </authorList>
    </citation>
    <scope>NUCLEOTIDE SEQUENCE [LARGE SCALE GENOMIC DNA]</scope>
    <source>
        <strain evidence="3">JCM 13250</strain>
    </source>
</reference>
<dbReference type="Proteomes" id="UP001500218">
    <property type="component" value="Unassembled WGS sequence"/>
</dbReference>
<dbReference type="EMBL" id="BAAALT010000201">
    <property type="protein sequence ID" value="GAA1823369.1"/>
    <property type="molecule type" value="Genomic_DNA"/>
</dbReference>
<protein>
    <submittedName>
        <fullName evidence="2">Uncharacterized protein</fullName>
    </submittedName>
</protein>
<gene>
    <name evidence="2" type="ORF">GCM10009682_49600</name>
</gene>
<comment type="caution">
    <text evidence="2">The sequence shown here is derived from an EMBL/GenBank/DDBJ whole genome shotgun (WGS) entry which is preliminary data.</text>
</comment>
<evidence type="ECO:0000313" key="2">
    <source>
        <dbReference type="EMBL" id="GAA1823369.1"/>
    </source>
</evidence>
<feature type="compositionally biased region" description="Polar residues" evidence="1">
    <location>
        <begin position="45"/>
        <end position="58"/>
    </location>
</feature>
<feature type="region of interest" description="Disordered" evidence="1">
    <location>
        <begin position="23"/>
        <end position="58"/>
    </location>
</feature>
<proteinExistence type="predicted"/>
<organism evidence="2 3">
    <name type="scientific">Luedemannella flava</name>
    <dbReference type="NCBI Taxonomy" id="349316"/>
    <lineage>
        <taxon>Bacteria</taxon>
        <taxon>Bacillati</taxon>
        <taxon>Actinomycetota</taxon>
        <taxon>Actinomycetes</taxon>
        <taxon>Micromonosporales</taxon>
        <taxon>Micromonosporaceae</taxon>
        <taxon>Luedemannella</taxon>
    </lineage>
</organism>
<accession>A0ABP4YPT3</accession>
<sequence length="58" mass="6087">MRNALRKAESNFFLLRNNRRLLGHGGDGTFGSVPGQESGRAGSANADSNSPAKIQLSG</sequence>
<evidence type="ECO:0000313" key="3">
    <source>
        <dbReference type="Proteomes" id="UP001500218"/>
    </source>
</evidence>